<feature type="compositionally biased region" description="Acidic residues" evidence="4">
    <location>
        <begin position="1027"/>
        <end position="1040"/>
    </location>
</feature>
<comment type="caution">
    <text evidence="6">The sequence shown here is derived from an EMBL/GenBank/DDBJ whole genome shotgun (WGS) entry which is preliminary data.</text>
</comment>
<dbReference type="PANTHER" id="PTHR22872">
    <property type="entry name" value="BTK-BINDING PROTEIN-RELATED"/>
    <property type="match status" value="1"/>
</dbReference>
<feature type="compositionally biased region" description="Low complexity" evidence="4">
    <location>
        <begin position="1089"/>
        <end position="1104"/>
    </location>
</feature>
<dbReference type="InterPro" id="IPR000210">
    <property type="entry name" value="BTB/POZ_dom"/>
</dbReference>
<accession>A0A8J4XR86</accession>
<dbReference type="Pfam" id="PF12796">
    <property type="entry name" value="Ank_2"/>
    <property type="match status" value="1"/>
</dbReference>
<feature type="compositionally biased region" description="Basic residues" evidence="4">
    <location>
        <begin position="992"/>
        <end position="1001"/>
    </location>
</feature>
<feature type="repeat" description="RCC1" evidence="3">
    <location>
        <begin position="197"/>
        <end position="248"/>
    </location>
</feature>
<dbReference type="PROSITE" id="PS00626">
    <property type="entry name" value="RCC1_2"/>
    <property type="match status" value="1"/>
</dbReference>
<protein>
    <submittedName>
        <fullName evidence="6">Inhibitor of Bruton tyrosine kinase</fullName>
    </submittedName>
</protein>
<feature type="region of interest" description="Disordered" evidence="4">
    <location>
        <begin position="682"/>
        <end position="712"/>
    </location>
</feature>
<feature type="domain" description="BTB" evidence="5">
    <location>
        <begin position="567"/>
        <end position="643"/>
    </location>
</feature>
<dbReference type="PROSITE" id="PS50297">
    <property type="entry name" value="ANK_REP_REGION"/>
    <property type="match status" value="2"/>
</dbReference>
<evidence type="ECO:0000256" key="2">
    <source>
        <dbReference type="PROSITE-ProRule" id="PRU00023"/>
    </source>
</evidence>
<dbReference type="OrthoDB" id="1893551at2759"/>
<feature type="domain" description="BTB" evidence="5">
    <location>
        <begin position="770"/>
        <end position="833"/>
    </location>
</feature>
<dbReference type="PROSITE" id="PS50012">
    <property type="entry name" value="RCC1_3"/>
    <property type="match status" value="3"/>
</dbReference>
<dbReference type="Proteomes" id="UP000770661">
    <property type="component" value="Unassembled WGS sequence"/>
</dbReference>
<dbReference type="GO" id="GO:0016301">
    <property type="term" value="F:kinase activity"/>
    <property type="evidence" value="ECO:0007669"/>
    <property type="project" value="UniProtKB-KW"/>
</dbReference>
<dbReference type="PROSITE" id="PS50097">
    <property type="entry name" value="BTB"/>
    <property type="match status" value="2"/>
</dbReference>
<feature type="region of interest" description="Disordered" evidence="4">
    <location>
        <begin position="985"/>
        <end position="1107"/>
    </location>
</feature>
<feature type="region of interest" description="Disordered" evidence="4">
    <location>
        <begin position="1138"/>
        <end position="1163"/>
    </location>
</feature>
<dbReference type="Gene3D" id="1.25.40.20">
    <property type="entry name" value="Ankyrin repeat-containing domain"/>
    <property type="match status" value="1"/>
</dbReference>
<dbReference type="Pfam" id="PF00651">
    <property type="entry name" value="BTB"/>
    <property type="match status" value="2"/>
</dbReference>
<feature type="compositionally biased region" description="Basic and acidic residues" evidence="4">
    <location>
        <begin position="1041"/>
        <end position="1061"/>
    </location>
</feature>
<dbReference type="Gene3D" id="2.130.10.30">
    <property type="entry name" value="Regulator of chromosome condensation 1/beta-lactamase-inhibitor protein II"/>
    <property type="match status" value="1"/>
</dbReference>
<dbReference type="Pfam" id="PF00415">
    <property type="entry name" value="RCC1"/>
    <property type="match status" value="1"/>
</dbReference>
<dbReference type="PROSITE" id="PS50088">
    <property type="entry name" value="ANK_REPEAT"/>
    <property type="match status" value="2"/>
</dbReference>
<evidence type="ECO:0000256" key="3">
    <source>
        <dbReference type="PROSITE-ProRule" id="PRU00235"/>
    </source>
</evidence>
<keyword evidence="1" id="KW-0677">Repeat</keyword>
<reference evidence="6" key="1">
    <citation type="submission" date="2020-07" db="EMBL/GenBank/DDBJ databases">
        <title>The High-quality genome of the commercially important snow crab, Chionoecetes opilio.</title>
        <authorList>
            <person name="Jeong J.-H."/>
            <person name="Ryu S."/>
        </authorList>
    </citation>
    <scope>NUCLEOTIDE SEQUENCE</scope>
    <source>
        <strain evidence="6">MADBK_172401_WGS</strain>
        <tissue evidence="6">Digestive gland</tissue>
    </source>
</reference>
<evidence type="ECO:0000259" key="5">
    <source>
        <dbReference type="PROSITE" id="PS50097"/>
    </source>
</evidence>
<name>A0A8J4XR86_CHIOP</name>
<evidence type="ECO:0000256" key="1">
    <source>
        <dbReference type="ARBA" id="ARBA00022737"/>
    </source>
</evidence>
<dbReference type="InterPro" id="IPR002110">
    <property type="entry name" value="Ankyrin_rpt"/>
</dbReference>
<dbReference type="SMART" id="SM00225">
    <property type="entry name" value="BTB"/>
    <property type="match status" value="2"/>
</dbReference>
<evidence type="ECO:0000313" key="6">
    <source>
        <dbReference type="EMBL" id="KAG0711609.1"/>
    </source>
</evidence>
<feature type="compositionally biased region" description="Basic and acidic residues" evidence="4">
    <location>
        <begin position="690"/>
        <end position="699"/>
    </location>
</feature>
<dbReference type="EMBL" id="JACEEZ010023181">
    <property type="protein sequence ID" value="KAG0711609.1"/>
    <property type="molecule type" value="Genomic_DNA"/>
</dbReference>
<keyword evidence="6" id="KW-0808">Transferase</keyword>
<dbReference type="InterPro" id="IPR036770">
    <property type="entry name" value="Ankyrin_rpt-contain_sf"/>
</dbReference>
<feature type="compositionally biased region" description="Polar residues" evidence="4">
    <location>
        <begin position="1214"/>
        <end position="1233"/>
    </location>
</feature>
<dbReference type="Gene3D" id="3.30.710.10">
    <property type="entry name" value="Potassium Channel Kv1.1, Chain A"/>
    <property type="match status" value="2"/>
</dbReference>
<organism evidence="6 7">
    <name type="scientific">Chionoecetes opilio</name>
    <name type="common">Atlantic snow crab</name>
    <name type="synonym">Cancer opilio</name>
    <dbReference type="NCBI Taxonomy" id="41210"/>
    <lineage>
        <taxon>Eukaryota</taxon>
        <taxon>Metazoa</taxon>
        <taxon>Ecdysozoa</taxon>
        <taxon>Arthropoda</taxon>
        <taxon>Crustacea</taxon>
        <taxon>Multicrustacea</taxon>
        <taxon>Malacostraca</taxon>
        <taxon>Eumalacostraca</taxon>
        <taxon>Eucarida</taxon>
        <taxon>Decapoda</taxon>
        <taxon>Pleocyemata</taxon>
        <taxon>Brachyura</taxon>
        <taxon>Eubrachyura</taxon>
        <taxon>Majoidea</taxon>
        <taxon>Majidae</taxon>
        <taxon>Chionoecetes</taxon>
    </lineage>
</organism>
<dbReference type="SUPFAM" id="SSF54695">
    <property type="entry name" value="POZ domain"/>
    <property type="match status" value="2"/>
</dbReference>
<dbReference type="InterPro" id="IPR011333">
    <property type="entry name" value="SKP1/BTB/POZ_sf"/>
</dbReference>
<feature type="compositionally biased region" description="Polar residues" evidence="4">
    <location>
        <begin position="1013"/>
        <end position="1022"/>
    </location>
</feature>
<dbReference type="PANTHER" id="PTHR22872:SF2">
    <property type="entry name" value="INHIBITOR OF BRUTON TYROSINE KINASE"/>
    <property type="match status" value="1"/>
</dbReference>
<dbReference type="SMART" id="SM00248">
    <property type="entry name" value="ANK"/>
    <property type="match status" value="2"/>
</dbReference>
<dbReference type="InterPro" id="IPR051625">
    <property type="entry name" value="Signaling_Regulatory_Domain"/>
</dbReference>
<feature type="region of interest" description="Disordered" evidence="4">
    <location>
        <begin position="1196"/>
        <end position="1270"/>
    </location>
</feature>
<feature type="repeat" description="RCC1" evidence="3">
    <location>
        <begin position="249"/>
        <end position="304"/>
    </location>
</feature>
<dbReference type="SUPFAM" id="SSF50985">
    <property type="entry name" value="RCC1/BLIP-II"/>
    <property type="match status" value="1"/>
</dbReference>
<dbReference type="InterPro" id="IPR000408">
    <property type="entry name" value="Reg_chr_condens"/>
</dbReference>
<sequence length="1371" mass="151705">MGRCEASECTQGCRSRQHGAQITAAIIRGTEAQAIAYMKNLCQRCYSVVDTTGKTALHTAASCGKRKVVKWLVSQGASVNQRDWESGYTSLHRALFYGHLDTACTLIQAGSSISTLDNDALTPLDHVNFDRCRSISFTSSRPTHVYLWGNNTNFNLGQTSQQARGTPECLDSFHREGHKICDVVLNKFHTLFLTTSGRVYTCGHGQGGRLGLDTTAPVITPRPIKAFTHTTVIRVASGTHHSLFLTDAGQVWSCGSNLYHQLGVSPPPEHVYTPRVLTWHKEHKETVITGIDAAKYHSVIWTPHALYTFGLNAGQLGHFRNTNECTIITPRNVTGIVLKEDGNLTCVGVSDGATVLSTSHGTIYVLHQYQIRKVASKMLGVLKVACVGGHLDSKVGTEGLIEHGGDDLKIGVLTGGGGQHLYLWTEQSSHLSCCTFSISREICVTDFCMSSQCLGIVTNNGEAFTGVISPTRMQKGNEKPAVRKSLWSSGNVVDTYYTTSYITLRLTRIPALHRTLSIMCDPKGLNFAALQNEPCCFLSDVPHVSPSTFRKNFKSLLQYVSETDTTHDVVIICGRQRFPAHSYILATHSQYFHRVLLQDATNTNVPARQLAWNIQNEAERKCINLSDVQPEAFQEVLNFIYTGCCKQVFFRNATYHSDNNINDINGNTSGVNEWDSCRNFNKRSASSSNKENEMKVTEKSKKRKGRSTSTGATDLSQAILSLARKLEIPALEKALANYKKAIGTAEESDVHFMTCDDSVTYSRESLPDLWDVTVTSKTGDAVRGHKCILAARLEYFNIMFESRWMGTAASESINMPLPTSILTIILDYLYEDDSPKLKQCHDVEFLCNVLVVADQLLVTRLREKCERIIAGLLTLKNAAELLEFAASYNASGLKTTIMQFLCQNLVAVLENGTLLSAASQEKLQEMSEYYRSVNDCMSYRIITPYDAPPYSQDLQQALDESPFILPESDEEMDCALLFKEEKSLMSRSTHGSARKKKKQRRNSQGEGRHRKASTSSSVGSSDCEQKDLEEEFENMSFDDLEERKQSPVKETTELDIKKEEIVDQSENLLKGRGESGNSLWQKVSRKKSTSVQSVSLQSPVQSPVEENASLDLSLSVTSAPQQNPQDADACSSKIQKLSQKQRKRLISETAKTPPPDKVKAPACPWAPSAPAWGTETGAEDVSNDTSSLAGIMMAEKTRREKSSAPITMQDRKNQAGSIAQSRSRNGGTPNNSYKDQESTAWCAATPAPTPVHSRQQIPNNAKPTNETTTHDFVAPSFTNILMEEETRSDNLIRELSKPLSVIQTRSPHTRPSHTHHTPAQGEMLWRMNHNQYSSRTGVGNLQPAGQIRPAESNSWPVTLLDIYIIIRPATA</sequence>
<dbReference type="InterPro" id="IPR009091">
    <property type="entry name" value="RCC1/BLIP-II"/>
</dbReference>
<evidence type="ECO:0000256" key="4">
    <source>
        <dbReference type="SAM" id="MobiDB-lite"/>
    </source>
</evidence>
<dbReference type="CDD" id="cd18500">
    <property type="entry name" value="BACK_IBtk"/>
    <property type="match status" value="1"/>
</dbReference>
<keyword evidence="6" id="KW-0418">Kinase</keyword>
<proteinExistence type="predicted"/>
<evidence type="ECO:0000313" key="7">
    <source>
        <dbReference type="Proteomes" id="UP000770661"/>
    </source>
</evidence>
<keyword evidence="2" id="KW-0040">ANK repeat</keyword>
<feature type="compositionally biased region" description="Polar residues" evidence="4">
    <location>
        <begin position="1252"/>
        <end position="1267"/>
    </location>
</feature>
<gene>
    <name evidence="6" type="primary">IBTK</name>
    <name evidence="6" type="ORF">GWK47_020255</name>
</gene>
<feature type="repeat" description="RCC1" evidence="3">
    <location>
        <begin position="143"/>
        <end position="196"/>
    </location>
</feature>
<feature type="repeat" description="ANK" evidence="2">
    <location>
        <begin position="86"/>
        <end position="118"/>
    </location>
</feature>
<dbReference type="SUPFAM" id="SSF48403">
    <property type="entry name" value="Ankyrin repeat"/>
    <property type="match status" value="1"/>
</dbReference>
<keyword evidence="7" id="KW-1185">Reference proteome</keyword>
<feature type="repeat" description="ANK" evidence="2">
    <location>
        <begin position="52"/>
        <end position="84"/>
    </location>
</feature>